<sequence>MLLRLNGGRVLSLTHSQAASTGKARFSSGSIARTAGPSSYASAAETSTSAAARGSSVASASLPTSRIDEKKVVLGWDETKYSRYHHIWLRDHCRCPECFHPITKQRLVNTFEIPPDIKPTRVQSNPEGLEVHWPSTQPHVSLYPWSWLRYNSYDPPLSQPSNTEKILWGSKILQDPPTVTYAEAMAEDNKGLFKWLSHVDKFGFCFVSGVPATPEATEELSRRIGFIRETQYGTFWDFTSDLAKGDTAYTTLALSTHTDTTYFTDPCGLQLFHLLQHTGGTGGATLLVDGFYVASILKELHPDAYELLSTVPVPTHAAGEPEALYTPSTRQTPVLKHEDGELVQVRWNNDDRSVIRNLKPDQVEPWYDAIRLWYKLLSSPDSEYWVQLSPGTAVVVDNHRVLHGRSAFNGKRRMCGAYIGTDEYRSKLAVLSERFAPDPVTKDTAASASVNGRSVWHPAL</sequence>
<reference evidence="1" key="1">
    <citation type="submission" date="2022-08" db="EMBL/GenBank/DDBJ databases">
        <title>Genome Sequence of Pycnoporus sanguineus.</title>
        <authorList>
            <person name="Buettner E."/>
        </authorList>
    </citation>
    <scope>NUCLEOTIDE SEQUENCE</scope>
    <source>
        <strain evidence="1">CG-C14</strain>
    </source>
</reference>
<evidence type="ECO:0000313" key="2">
    <source>
        <dbReference type="Proteomes" id="UP001144978"/>
    </source>
</evidence>
<keyword evidence="2" id="KW-1185">Reference proteome</keyword>
<organism evidence="1 2">
    <name type="scientific">Trametes sanguinea</name>
    <dbReference type="NCBI Taxonomy" id="158606"/>
    <lineage>
        <taxon>Eukaryota</taxon>
        <taxon>Fungi</taxon>
        <taxon>Dikarya</taxon>
        <taxon>Basidiomycota</taxon>
        <taxon>Agaricomycotina</taxon>
        <taxon>Agaricomycetes</taxon>
        <taxon>Polyporales</taxon>
        <taxon>Polyporaceae</taxon>
        <taxon>Trametes</taxon>
    </lineage>
</organism>
<dbReference type="EMBL" id="JANSHE010002060">
    <property type="protein sequence ID" value="KAJ2996326.1"/>
    <property type="molecule type" value="Genomic_DNA"/>
</dbReference>
<proteinExistence type="predicted"/>
<dbReference type="Proteomes" id="UP001144978">
    <property type="component" value="Unassembled WGS sequence"/>
</dbReference>
<evidence type="ECO:0000313" key="1">
    <source>
        <dbReference type="EMBL" id="KAJ2996326.1"/>
    </source>
</evidence>
<name>A0ACC1PN25_9APHY</name>
<protein>
    <submittedName>
        <fullName evidence="1">Uncharacterized protein</fullName>
    </submittedName>
</protein>
<accession>A0ACC1PN25</accession>
<comment type="caution">
    <text evidence="1">The sequence shown here is derived from an EMBL/GenBank/DDBJ whole genome shotgun (WGS) entry which is preliminary data.</text>
</comment>
<gene>
    <name evidence="1" type="ORF">NUW54_g7255</name>
</gene>